<dbReference type="Proteomes" id="UP001172101">
    <property type="component" value="Unassembled WGS sequence"/>
</dbReference>
<dbReference type="PANTHER" id="PTHR10622:SF11">
    <property type="entry name" value="HET-DOMAIN-CONTAINING PROTEIN"/>
    <property type="match status" value="1"/>
</dbReference>
<evidence type="ECO:0000313" key="1">
    <source>
        <dbReference type="EMBL" id="KAK0717720.1"/>
    </source>
</evidence>
<accession>A0AA40AL08</accession>
<name>A0AA40AL08_9PEZI</name>
<comment type="caution">
    <text evidence="1">The sequence shown here is derived from an EMBL/GenBank/DDBJ whole genome shotgun (WGS) entry which is preliminary data.</text>
</comment>
<gene>
    <name evidence="1" type="ORF">B0T26DRAFT_302778</name>
</gene>
<reference evidence="1" key="1">
    <citation type="submission" date="2023-06" db="EMBL/GenBank/DDBJ databases">
        <title>Genome-scale phylogeny and comparative genomics of the fungal order Sordariales.</title>
        <authorList>
            <consortium name="Lawrence Berkeley National Laboratory"/>
            <person name="Hensen N."/>
            <person name="Bonometti L."/>
            <person name="Westerberg I."/>
            <person name="Brannstrom I.O."/>
            <person name="Guillou S."/>
            <person name="Cros-Aarteil S."/>
            <person name="Calhoun S."/>
            <person name="Haridas S."/>
            <person name="Kuo A."/>
            <person name="Mondo S."/>
            <person name="Pangilinan J."/>
            <person name="Riley R."/>
            <person name="LaButti K."/>
            <person name="Andreopoulos B."/>
            <person name="Lipzen A."/>
            <person name="Chen C."/>
            <person name="Yanf M."/>
            <person name="Daum C."/>
            <person name="Ng V."/>
            <person name="Clum A."/>
            <person name="Steindorff A."/>
            <person name="Ohm R."/>
            <person name="Martin F."/>
            <person name="Silar P."/>
            <person name="Natvig D."/>
            <person name="Lalanne C."/>
            <person name="Gautier V."/>
            <person name="Ament-velasquez S.L."/>
            <person name="Kruys A."/>
            <person name="Hutchinson M.I."/>
            <person name="Powell A.J."/>
            <person name="Barry K."/>
            <person name="Miller A.N."/>
            <person name="Grigoriev I.V."/>
            <person name="Debuchy R."/>
            <person name="Gladieux P."/>
            <person name="Thoren M.H."/>
            <person name="Johannesson H."/>
        </authorList>
    </citation>
    <scope>NUCLEOTIDE SEQUENCE</scope>
    <source>
        <strain evidence="1">SMH2392-1A</strain>
    </source>
</reference>
<keyword evidence="2" id="KW-1185">Reference proteome</keyword>
<evidence type="ECO:0008006" key="3">
    <source>
        <dbReference type="Google" id="ProtNLM"/>
    </source>
</evidence>
<sequence length="223" mass="25315">MKLRDVPAYAILSHTWGRDDEEVTFKDLQEKPEKAKLEAGYHKIEFCGRQATSNGLGYFWVGTRCIDKSNYAELVEAIISIFRWATRGWILQKLIAADSVEFFSSDGGRRSLEQQLVNITGIAPTVLRGGTPRLFQRRGTNGMGRKTDKKEEEDKTYSRIGIFNIFISLIYYEGVEHALYRLNQKIETDGGISSSQCPPAVEALKSTVDCRKLIQDKVKNRLN</sequence>
<dbReference type="AlphaFoldDB" id="A0AA40AL08"/>
<dbReference type="PANTHER" id="PTHR10622">
    <property type="entry name" value="HET DOMAIN-CONTAINING PROTEIN"/>
    <property type="match status" value="1"/>
</dbReference>
<evidence type="ECO:0000313" key="2">
    <source>
        <dbReference type="Proteomes" id="UP001172101"/>
    </source>
</evidence>
<protein>
    <recommendedName>
        <fullName evidence="3">Heterokaryon incompatibility domain-containing protein</fullName>
    </recommendedName>
</protein>
<proteinExistence type="predicted"/>
<dbReference type="GeneID" id="85317537"/>
<organism evidence="1 2">
    <name type="scientific">Lasiosphaeria miniovina</name>
    <dbReference type="NCBI Taxonomy" id="1954250"/>
    <lineage>
        <taxon>Eukaryota</taxon>
        <taxon>Fungi</taxon>
        <taxon>Dikarya</taxon>
        <taxon>Ascomycota</taxon>
        <taxon>Pezizomycotina</taxon>
        <taxon>Sordariomycetes</taxon>
        <taxon>Sordariomycetidae</taxon>
        <taxon>Sordariales</taxon>
        <taxon>Lasiosphaeriaceae</taxon>
        <taxon>Lasiosphaeria</taxon>
    </lineage>
</organism>
<dbReference type="RefSeq" id="XP_060296513.1">
    <property type="nucleotide sequence ID" value="XM_060434267.1"/>
</dbReference>
<dbReference type="EMBL" id="JAUIRO010000004">
    <property type="protein sequence ID" value="KAK0717720.1"/>
    <property type="molecule type" value="Genomic_DNA"/>
</dbReference>